<dbReference type="InterPro" id="IPR012336">
    <property type="entry name" value="Thioredoxin-like_fold"/>
</dbReference>
<keyword evidence="2" id="KW-1015">Disulfide bond</keyword>
<feature type="active site" description="Nucleophile" evidence="1">
    <location>
        <position position="10"/>
    </location>
</feature>
<accession>A0A9J6NZA5</accession>
<dbReference type="RefSeq" id="WP_250858788.1">
    <property type="nucleotide sequence ID" value="NZ_JAGSOJ010000002.1"/>
</dbReference>
<reference evidence="4" key="2">
    <citation type="submission" date="2021-04" db="EMBL/GenBank/DDBJ databases">
        <authorList>
            <person name="Dong X."/>
        </authorList>
    </citation>
    <scope>NUCLEOTIDE SEQUENCE</scope>
    <source>
        <strain evidence="4">ZWT</strain>
    </source>
</reference>
<gene>
    <name evidence="4" type="ORF">KDK92_08425</name>
</gene>
<comment type="caution">
    <text evidence="4">The sequence shown here is derived from an EMBL/GenBank/DDBJ whole genome shotgun (WGS) entry which is preliminary data.</text>
</comment>
<dbReference type="AlphaFoldDB" id="A0A9J6NZA5"/>
<sequence length="78" mass="8546">MIIKILGSGCSKCNKLEERARKALKELGINVPVIKVGDYRQIMGYGVMTTPALVINDQVVVMGKVPSVKEIKGILLNY</sequence>
<dbReference type="InterPro" id="IPR005243">
    <property type="entry name" value="THIRX-like_proc"/>
</dbReference>
<evidence type="ECO:0000313" key="4">
    <source>
        <dbReference type="EMBL" id="MCM1989762.1"/>
    </source>
</evidence>
<feature type="active site" description="Nucleophile" evidence="1">
    <location>
        <position position="13"/>
    </location>
</feature>
<dbReference type="InterPro" id="IPR036249">
    <property type="entry name" value="Thioredoxin-like_sf"/>
</dbReference>
<dbReference type="NCBIfam" id="TIGR00412">
    <property type="entry name" value="redox_disulf_2"/>
    <property type="match status" value="1"/>
</dbReference>
<reference evidence="4" key="1">
    <citation type="journal article" date="2021" name="mSystems">
        <title>Bacteria and Archaea Synergistically Convert Glycine Betaine to Biogenic Methane in the Formosa Cold Seep of the South China Sea.</title>
        <authorList>
            <person name="Li L."/>
            <person name="Zhang W."/>
            <person name="Zhang S."/>
            <person name="Song L."/>
            <person name="Sun Q."/>
            <person name="Zhang H."/>
            <person name="Xiang H."/>
            <person name="Dong X."/>
        </authorList>
    </citation>
    <scope>NUCLEOTIDE SEQUENCE</scope>
    <source>
        <strain evidence="4">ZWT</strain>
    </source>
</reference>
<feature type="disulfide bond" description="Redox-active" evidence="2">
    <location>
        <begin position="10"/>
        <end position="13"/>
    </location>
</feature>
<evidence type="ECO:0000313" key="5">
    <source>
        <dbReference type="Proteomes" id="UP001056429"/>
    </source>
</evidence>
<dbReference type="Pfam" id="PF13192">
    <property type="entry name" value="Thioredoxin_3"/>
    <property type="match status" value="1"/>
</dbReference>
<dbReference type="Gene3D" id="3.40.30.10">
    <property type="entry name" value="Glutaredoxin"/>
    <property type="match status" value="1"/>
</dbReference>
<feature type="domain" description="Thioredoxin-like fold" evidence="3">
    <location>
        <begin position="1"/>
        <end position="75"/>
    </location>
</feature>
<dbReference type="PANTHER" id="PTHR36450:SF1">
    <property type="entry name" value="THIOREDOXIN"/>
    <property type="match status" value="1"/>
</dbReference>
<dbReference type="SUPFAM" id="SSF52833">
    <property type="entry name" value="Thioredoxin-like"/>
    <property type="match status" value="1"/>
</dbReference>
<keyword evidence="5" id="KW-1185">Reference proteome</keyword>
<organism evidence="4 5">
    <name type="scientific">Oceanirhabdus seepicola</name>
    <dbReference type="NCBI Taxonomy" id="2828781"/>
    <lineage>
        <taxon>Bacteria</taxon>
        <taxon>Bacillati</taxon>
        <taxon>Bacillota</taxon>
        <taxon>Clostridia</taxon>
        <taxon>Eubacteriales</taxon>
        <taxon>Clostridiaceae</taxon>
        <taxon>Oceanirhabdus</taxon>
    </lineage>
</organism>
<proteinExistence type="predicted"/>
<evidence type="ECO:0000256" key="2">
    <source>
        <dbReference type="PIRSR" id="PIRSR037031-51"/>
    </source>
</evidence>
<evidence type="ECO:0000256" key="1">
    <source>
        <dbReference type="PIRSR" id="PIRSR037031-50"/>
    </source>
</evidence>
<dbReference type="PANTHER" id="PTHR36450">
    <property type="entry name" value="THIOREDOXIN"/>
    <property type="match status" value="1"/>
</dbReference>
<keyword evidence="2" id="KW-0676">Redox-active center</keyword>
<dbReference type="EMBL" id="JAGSOJ010000002">
    <property type="protein sequence ID" value="MCM1989762.1"/>
    <property type="molecule type" value="Genomic_DNA"/>
</dbReference>
<dbReference type="Proteomes" id="UP001056429">
    <property type="component" value="Unassembled WGS sequence"/>
</dbReference>
<name>A0A9J6NZA5_9CLOT</name>
<dbReference type="PIRSF" id="PIRSF037031">
    <property type="entry name" value="Redox_disulphide_2"/>
    <property type="match status" value="1"/>
</dbReference>
<evidence type="ECO:0000259" key="3">
    <source>
        <dbReference type="Pfam" id="PF13192"/>
    </source>
</evidence>
<protein>
    <submittedName>
        <fullName evidence="4">TM0996/MTH895 family glutaredoxin-like protein</fullName>
    </submittedName>
</protein>